<dbReference type="PANTHER" id="PTHR11225:SF4">
    <property type="entry name" value="NUCLEAR PORE COMPLEX PROTEIN NUP93"/>
    <property type="match status" value="1"/>
</dbReference>
<comment type="subcellular location">
    <subcellularLocation>
        <location evidence="1 5">Nucleus</location>
        <location evidence="1 5">Nuclear pore complex</location>
    </subcellularLocation>
</comment>
<dbReference type="GO" id="GO:0017056">
    <property type="term" value="F:structural constituent of nuclear pore"/>
    <property type="evidence" value="ECO:0007669"/>
    <property type="project" value="InterPro"/>
</dbReference>
<evidence type="ECO:0000256" key="3">
    <source>
        <dbReference type="ARBA" id="ARBA00023132"/>
    </source>
</evidence>
<dbReference type="AlphaFoldDB" id="A0A183JAR3"/>
<gene>
    <name evidence="6" type="ORF">SBAD_LOCUS12961</name>
</gene>
<dbReference type="Proteomes" id="UP000270296">
    <property type="component" value="Unassembled WGS sequence"/>
</dbReference>
<keyword evidence="5" id="KW-0811">Translocation</keyword>
<dbReference type="WBParaSite" id="SBAD_0001337501-mRNA-1">
    <property type="protein sequence ID" value="SBAD_0001337501-mRNA-1"/>
    <property type="gene ID" value="SBAD_0001337501"/>
</dbReference>
<sequence length="174" mass="20303">MPVQITHFFAIMRDFYEIEQAKVSERLEDWLWLKLRQGDVSHTGRQIAVEYGIHYGEARTPLVYWTALFLSGQFEAAVNFMFRQNKDLSCHAVHIALILYQIGWLLMPETFHPELCKLNFSRIQLIFGDVNCVEILCFKVDVDMSASRSLIVNLIFLSSFFKSDVCKNFLFYAS</sequence>
<dbReference type="GO" id="GO:0006606">
    <property type="term" value="P:protein import into nucleus"/>
    <property type="evidence" value="ECO:0007669"/>
    <property type="project" value="TreeGrafter"/>
</dbReference>
<keyword evidence="5" id="KW-0653">Protein transport</keyword>
<evidence type="ECO:0000256" key="1">
    <source>
        <dbReference type="ARBA" id="ARBA00004567"/>
    </source>
</evidence>
<reference evidence="6 7" key="2">
    <citation type="submission" date="2018-11" db="EMBL/GenBank/DDBJ databases">
        <authorList>
            <consortium name="Pathogen Informatics"/>
        </authorList>
    </citation>
    <scope>NUCLEOTIDE SEQUENCE [LARGE SCALE GENOMIC DNA]</scope>
</reference>
<comment type="similarity">
    <text evidence="2 5">Belongs to the nucleoporin interacting component (NIC) family.</text>
</comment>
<dbReference type="GO" id="GO:0016973">
    <property type="term" value="P:poly(A)+ mRNA export from nucleus"/>
    <property type="evidence" value="ECO:0007669"/>
    <property type="project" value="TreeGrafter"/>
</dbReference>
<evidence type="ECO:0000313" key="7">
    <source>
        <dbReference type="Proteomes" id="UP000270296"/>
    </source>
</evidence>
<keyword evidence="4 5" id="KW-0539">Nucleus</keyword>
<keyword evidence="5" id="KW-0813">Transport</keyword>
<dbReference type="PANTHER" id="PTHR11225">
    <property type="entry name" value="NUCLEAR PORE COMPLEX PROTEIN NUP93 NUCLEOPORIN NUP93 DEAD EYE PROTEIN"/>
    <property type="match status" value="1"/>
</dbReference>
<dbReference type="EMBL" id="UZAM01019581">
    <property type="protein sequence ID" value="VDP53069.1"/>
    <property type="molecule type" value="Genomic_DNA"/>
</dbReference>
<dbReference type="Pfam" id="PF04097">
    <property type="entry name" value="Nic96"/>
    <property type="match status" value="1"/>
</dbReference>
<protein>
    <recommendedName>
        <fullName evidence="5">Nuclear pore protein</fullName>
    </recommendedName>
</protein>
<reference evidence="8" key="1">
    <citation type="submission" date="2016-06" db="UniProtKB">
        <authorList>
            <consortium name="WormBaseParasite"/>
        </authorList>
    </citation>
    <scope>IDENTIFICATION</scope>
</reference>
<evidence type="ECO:0000313" key="8">
    <source>
        <dbReference type="WBParaSite" id="SBAD_0001337501-mRNA-1"/>
    </source>
</evidence>
<dbReference type="OrthoDB" id="1918363at2759"/>
<proteinExistence type="inferred from homology"/>
<evidence type="ECO:0000256" key="4">
    <source>
        <dbReference type="ARBA" id="ARBA00023242"/>
    </source>
</evidence>
<dbReference type="InterPro" id="IPR007231">
    <property type="entry name" value="Nucleoporin_int_Nup93/Nic96"/>
</dbReference>
<evidence type="ECO:0000256" key="2">
    <source>
        <dbReference type="ARBA" id="ARBA00010186"/>
    </source>
</evidence>
<keyword evidence="5" id="KW-0509">mRNA transport</keyword>
<keyword evidence="7" id="KW-1185">Reference proteome</keyword>
<evidence type="ECO:0000256" key="5">
    <source>
        <dbReference type="RuleBase" id="RU364035"/>
    </source>
</evidence>
<keyword evidence="3 5" id="KW-0906">Nuclear pore complex</keyword>
<keyword evidence="5" id="KW-0472">Membrane</keyword>
<accession>A0A183JAR3</accession>
<dbReference type="GO" id="GO:0005643">
    <property type="term" value="C:nuclear pore"/>
    <property type="evidence" value="ECO:0007669"/>
    <property type="project" value="UniProtKB-SubCell"/>
</dbReference>
<evidence type="ECO:0000313" key="6">
    <source>
        <dbReference type="EMBL" id="VDP53069.1"/>
    </source>
</evidence>
<name>A0A183JAR3_9BILA</name>
<organism evidence="8">
    <name type="scientific">Soboliphyme baturini</name>
    <dbReference type="NCBI Taxonomy" id="241478"/>
    <lineage>
        <taxon>Eukaryota</taxon>
        <taxon>Metazoa</taxon>
        <taxon>Ecdysozoa</taxon>
        <taxon>Nematoda</taxon>
        <taxon>Enoplea</taxon>
        <taxon>Dorylaimia</taxon>
        <taxon>Dioctophymatida</taxon>
        <taxon>Dioctophymatoidea</taxon>
        <taxon>Soboliphymatidae</taxon>
        <taxon>Soboliphyme</taxon>
    </lineage>
</organism>